<feature type="chain" id="PRO_5037386801" description="Aquaporin-9" evidence="12">
    <location>
        <begin position="21"/>
        <end position="337"/>
    </location>
</feature>
<comment type="catalytic activity">
    <reaction evidence="7">
        <text>urea(in) = urea(out)</text>
        <dbReference type="Rhea" id="RHEA:32799"/>
        <dbReference type="ChEBI" id="CHEBI:16199"/>
    </reaction>
</comment>
<feature type="transmembrane region" description="Helical" evidence="11">
    <location>
        <begin position="196"/>
        <end position="220"/>
    </location>
</feature>
<feature type="transmembrane region" description="Helical" evidence="11">
    <location>
        <begin position="284"/>
        <end position="306"/>
    </location>
</feature>
<dbReference type="SUPFAM" id="SSF81338">
    <property type="entry name" value="Aquaporin-like"/>
    <property type="match status" value="1"/>
</dbReference>
<keyword evidence="3 10" id="KW-0813">Transport</keyword>
<keyword evidence="12" id="KW-0732">Signal</keyword>
<evidence type="ECO:0000313" key="14">
    <source>
        <dbReference type="Proteomes" id="UP000694892"/>
    </source>
</evidence>
<evidence type="ECO:0000256" key="5">
    <source>
        <dbReference type="ARBA" id="ARBA00022989"/>
    </source>
</evidence>
<feature type="transmembrane region" description="Helical" evidence="11">
    <location>
        <begin position="103"/>
        <end position="124"/>
    </location>
</feature>
<dbReference type="GO" id="GO:0016323">
    <property type="term" value="C:basolateral plasma membrane"/>
    <property type="evidence" value="ECO:0007669"/>
    <property type="project" value="TreeGrafter"/>
</dbReference>
<evidence type="ECO:0000256" key="4">
    <source>
        <dbReference type="ARBA" id="ARBA00022692"/>
    </source>
</evidence>
<protein>
    <recommendedName>
        <fullName evidence="15">Aquaporin-9</fullName>
    </recommendedName>
</protein>
<dbReference type="GO" id="GO:0015254">
    <property type="term" value="F:glycerol channel activity"/>
    <property type="evidence" value="ECO:0007669"/>
    <property type="project" value="TreeGrafter"/>
</dbReference>
<evidence type="ECO:0000256" key="3">
    <source>
        <dbReference type="ARBA" id="ARBA00022448"/>
    </source>
</evidence>
<evidence type="ECO:0000256" key="11">
    <source>
        <dbReference type="SAM" id="Phobius"/>
    </source>
</evidence>
<dbReference type="InterPro" id="IPR023271">
    <property type="entry name" value="Aquaporin-like"/>
</dbReference>
<evidence type="ECO:0000256" key="12">
    <source>
        <dbReference type="SAM" id="SignalP"/>
    </source>
</evidence>
<dbReference type="CDD" id="cd00333">
    <property type="entry name" value="MIP"/>
    <property type="match status" value="1"/>
</dbReference>
<evidence type="ECO:0000256" key="7">
    <source>
        <dbReference type="ARBA" id="ARBA00033993"/>
    </source>
</evidence>
<dbReference type="GO" id="GO:0015204">
    <property type="term" value="F:urea transmembrane transporter activity"/>
    <property type="evidence" value="ECO:0007669"/>
    <property type="project" value="TreeGrafter"/>
</dbReference>
<feature type="transmembrane region" description="Helical" evidence="11">
    <location>
        <begin position="71"/>
        <end position="91"/>
    </location>
</feature>
<accession>A0A974DA27</accession>
<reference evidence="14" key="1">
    <citation type="journal article" date="2016" name="Nature">
        <title>Genome evolution in the allotetraploid frog Xenopus laevis.</title>
        <authorList>
            <person name="Session A.M."/>
            <person name="Uno Y."/>
            <person name="Kwon T."/>
            <person name="Chapman J.A."/>
            <person name="Toyoda A."/>
            <person name="Takahashi S."/>
            <person name="Fukui A."/>
            <person name="Hikosaka A."/>
            <person name="Suzuki A."/>
            <person name="Kondo M."/>
            <person name="van Heeringen S.J."/>
            <person name="Quigley I."/>
            <person name="Heinz S."/>
            <person name="Ogino H."/>
            <person name="Ochi H."/>
            <person name="Hellsten U."/>
            <person name="Lyons J.B."/>
            <person name="Simakov O."/>
            <person name="Putnam N."/>
            <person name="Stites J."/>
            <person name="Kuroki Y."/>
            <person name="Tanaka T."/>
            <person name="Michiue T."/>
            <person name="Watanabe M."/>
            <person name="Bogdanovic O."/>
            <person name="Lister R."/>
            <person name="Georgiou G."/>
            <person name="Paranjpe S.S."/>
            <person name="van Kruijsbergen I."/>
            <person name="Shu S."/>
            <person name="Carlson J."/>
            <person name="Kinoshita T."/>
            <person name="Ohta Y."/>
            <person name="Mawaribuchi S."/>
            <person name="Jenkins J."/>
            <person name="Grimwood J."/>
            <person name="Schmutz J."/>
            <person name="Mitros T."/>
            <person name="Mozaffari S.V."/>
            <person name="Suzuki Y."/>
            <person name="Haramoto Y."/>
            <person name="Yamamoto T.S."/>
            <person name="Takagi C."/>
            <person name="Heald R."/>
            <person name="Miller K."/>
            <person name="Haudenschild C."/>
            <person name="Kitzman J."/>
            <person name="Nakayama T."/>
            <person name="Izutsu Y."/>
            <person name="Robert J."/>
            <person name="Fortriede J."/>
            <person name="Burns K."/>
            <person name="Lotay V."/>
            <person name="Karimi K."/>
            <person name="Yasuoka Y."/>
            <person name="Dichmann D.S."/>
            <person name="Flajnik M.F."/>
            <person name="Houston D.W."/>
            <person name="Shendure J."/>
            <person name="DuPasquier L."/>
            <person name="Vize P.D."/>
            <person name="Zorn A.M."/>
            <person name="Ito M."/>
            <person name="Marcotte E.M."/>
            <person name="Wallingford J.B."/>
            <person name="Ito Y."/>
            <person name="Asashima M."/>
            <person name="Ueno N."/>
            <person name="Matsuda Y."/>
            <person name="Veenstra G.J."/>
            <person name="Fujiyama A."/>
            <person name="Harland R.M."/>
            <person name="Taira M."/>
            <person name="Rokhsar D.S."/>
        </authorList>
    </citation>
    <scope>NUCLEOTIDE SEQUENCE [LARGE SCALE GENOMIC DNA]</scope>
    <source>
        <strain evidence="14">J</strain>
    </source>
</reference>
<evidence type="ECO:0008006" key="15">
    <source>
        <dbReference type="Google" id="ProtNLM"/>
    </source>
</evidence>
<name>A0A974DA27_XENLA</name>
<dbReference type="NCBIfam" id="TIGR00861">
    <property type="entry name" value="MIP"/>
    <property type="match status" value="1"/>
</dbReference>
<evidence type="ECO:0000256" key="8">
    <source>
        <dbReference type="ARBA" id="ARBA00034651"/>
    </source>
</evidence>
<dbReference type="Proteomes" id="UP000694892">
    <property type="component" value="Chromosome 3S"/>
</dbReference>
<evidence type="ECO:0000256" key="2">
    <source>
        <dbReference type="ARBA" id="ARBA00006175"/>
    </source>
</evidence>
<dbReference type="InterPro" id="IPR000425">
    <property type="entry name" value="MIP"/>
</dbReference>
<dbReference type="FunFam" id="1.20.1080.10:FF:000005">
    <property type="entry name" value="Aquaporin 3"/>
    <property type="match status" value="1"/>
</dbReference>
<dbReference type="Gene3D" id="1.20.1080.10">
    <property type="entry name" value="Glycerol uptake facilitator protein"/>
    <property type="match status" value="1"/>
</dbReference>
<dbReference type="Pfam" id="PF00230">
    <property type="entry name" value="MIP"/>
    <property type="match status" value="1"/>
</dbReference>
<dbReference type="PRINTS" id="PR02019">
    <property type="entry name" value="AQUAPORIN7"/>
</dbReference>
<feature type="transmembrane region" description="Helical" evidence="11">
    <location>
        <begin position="232"/>
        <end position="250"/>
    </location>
</feature>
<evidence type="ECO:0000256" key="9">
    <source>
        <dbReference type="ARBA" id="ARBA00049405"/>
    </source>
</evidence>
<dbReference type="AlphaFoldDB" id="A0A974DA27"/>
<evidence type="ECO:0000256" key="1">
    <source>
        <dbReference type="ARBA" id="ARBA00004141"/>
    </source>
</evidence>
<dbReference type="InterPro" id="IPR050363">
    <property type="entry name" value="MIP/Aquaporin"/>
</dbReference>
<keyword evidence="6 11" id="KW-0472">Membrane</keyword>
<dbReference type="PROSITE" id="PS00221">
    <property type="entry name" value="MIP"/>
    <property type="match status" value="1"/>
</dbReference>
<dbReference type="PRINTS" id="PR00783">
    <property type="entry name" value="MINTRINSICP"/>
</dbReference>
<keyword evidence="5 11" id="KW-1133">Transmembrane helix</keyword>
<feature type="transmembrane region" description="Helical" evidence="11">
    <location>
        <begin position="145"/>
        <end position="166"/>
    </location>
</feature>
<evidence type="ECO:0000256" key="10">
    <source>
        <dbReference type="RuleBase" id="RU000477"/>
    </source>
</evidence>
<comment type="subcellular location">
    <subcellularLocation>
        <location evidence="1">Membrane</location>
        <topology evidence="1">Multi-pass membrane protein</topology>
    </subcellularLocation>
</comment>
<organism evidence="13 14">
    <name type="scientific">Xenopus laevis</name>
    <name type="common">African clawed frog</name>
    <dbReference type="NCBI Taxonomy" id="8355"/>
    <lineage>
        <taxon>Eukaryota</taxon>
        <taxon>Metazoa</taxon>
        <taxon>Chordata</taxon>
        <taxon>Craniata</taxon>
        <taxon>Vertebrata</taxon>
        <taxon>Euteleostomi</taxon>
        <taxon>Amphibia</taxon>
        <taxon>Batrachia</taxon>
        <taxon>Anura</taxon>
        <taxon>Pipoidea</taxon>
        <taxon>Pipidae</taxon>
        <taxon>Xenopodinae</taxon>
        <taxon>Xenopus</taxon>
        <taxon>Xenopus</taxon>
    </lineage>
</organism>
<evidence type="ECO:0000313" key="13">
    <source>
        <dbReference type="EMBL" id="OCT86985.1"/>
    </source>
</evidence>
<comment type="similarity">
    <text evidence="2 10">Belongs to the MIP/aquaporin (TC 1.A.8) family.</text>
</comment>
<sequence length="337" mass="36617">MAEILKLCFFLMGLIRLNYQFIREAKTAEKKMSEAGRKNPNYNSVTMKVYRKFKHKVALKNSLAKETLSEFFATCLLIILGCGCVATSVLSNRSSDAYLTNNLGFAMAVTIAVYVAGGVSGGHINPAVSFAMCLTGRLKWAKFPFYVSAQFLGAMAGSAAIFGIYYDALYNYTGGILTVDGPNATAYIFATYPQPYLSILGGFADQVMSTALLLIGVFAIFDNKNLGTPKGLEPIAVGLLILLLGLSLGMNSGCAMNPARDLGPRIFTAMAGWGMDVFTYGNNWWWVPVVGPMVGAAIGAFIYVLCIEAHCSDYIIEDAHNSLEVDHYEKQEFTNMA</sequence>
<dbReference type="GO" id="GO:0015250">
    <property type="term" value="F:water channel activity"/>
    <property type="evidence" value="ECO:0007669"/>
    <property type="project" value="TreeGrafter"/>
</dbReference>
<dbReference type="PANTHER" id="PTHR43829">
    <property type="entry name" value="AQUAPORIN OR AQUAGLYCEROPORIN RELATED"/>
    <property type="match status" value="1"/>
</dbReference>
<evidence type="ECO:0000256" key="6">
    <source>
        <dbReference type="ARBA" id="ARBA00023136"/>
    </source>
</evidence>
<comment type="catalytic activity">
    <reaction evidence="9">
        <text>glycerol(in) = glycerol(out)</text>
        <dbReference type="Rhea" id="RHEA:29675"/>
        <dbReference type="ChEBI" id="CHEBI:17754"/>
    </reaction>
</comment>
<comment type="catalytic activity">
    <reaction evidence="8">
        <text>H2O(in) = H2O(out)</text>
        <dbReference type="Rhea" id="RHEA:29667"/>
        <dbReference type="ChEBI" id="CHEBI:15377"/>
    </reaction>
</comment>
<dbReference type="PANTHER" id="PTHR43829:SF6">
    <property type="entry name" value="AQUAPORIN-9"/>
    <property type="match status" value="1"/>
</dbReference>
<feature type="signal peptide" evidence="12">
    <location>
        <begin position="1"/>
        <end position="20"/>
    </location>
</feature>
<dbReference type="EMBL" id="CM004471">
    <property type="protein sequence ID" value="OCT86985.1"/>
    <property type="molecule type" value="Genomic_DNA"/>
</dbReference>
<proteinExistence type="inferred from homology"/>
<gene>
    <name evidence="13" type="ORF">XELAEV_18020675mg</name>
</gene>
<keyword evidence="4 10" id="KW-0812">Transmembrane</keyword>
<dbReference type="InterPro" id="IPR022357">
    <property type="entry name" value="MIP_CS"/>
</dbReference>